<evidence type="ECO:0000313" key="9">
    <source>
        <dbReference type="Proteomes" id="UP000680670"/>
    </source>
</evidence>
<dbReference type="Gene3D" id="3.40.50.300">
    <property type="entry name" value="P-loop containing nucleotide triphosphate hydrolases"/>
    <property type="match status" value="1"/>
</dbReference>
<dbReference type="InterPro" id="IPR017871">
    <property type="entry name" value="ABC_transporter-like_CS"/>
</dbReference>
<evidence type="ECO:0000256" key="3">
    <source>
        <dbReference type="ARBA" id="ARBA00022741"/>
    </source>
</evidence>
<proteinExistence type="inferred from homology"/>
<dbReference type="SMART" id="SM00382">
    <property type="entry name" value="AAA"/>
    <property type="match status" value="1"/>
</dbReference>
<dbReference type="SUPFAM" id="SSF52540">
    <property type="entry name" value="P-loop containing nucleoside triphosphate hydrolases"/>
    <property type="match status" value="1"/>
</dbReference>
<dbReference type="PANTHER" id="PTHR42734:SF17">
    <property type="entry name" value="METAL TRANSPORT SYSTEM ATP-BINDING PROTEIN TM_0124-RELATED"/>
    <property type="match status" value="1"/>
</dbReference>
<evidence type="ECO:0000259" key="5">
    <source>
        <dbReference type="PROSITE" id="PS50893"/>
    </source>
</evidence>
<protein>
    <submittedName>
        <fullName evidence="7">Metal ABC transporter ATP-binding protein</fullName>
    </submittedName>
    <submittedName>
        <fullName evidence="6">Zinc ABC transporter ATP-binding protein</fullName>
    </submittedName>
</protein>
<reference evidence="6 9" key="2">
    <citation type="submission" date="2021-03" db="EMBL/GenBank/DDBJ databases">
        <title>Antimicrobial resistance genes in bacteria isolated from Japanese honey, and their potential for conferring macrolide and lincosamide resistance in the American foulbrood pathogen Paenibacillus larvae.</title>
        <authorList>
            <person name="Okamoto M."/>
            <person name="Kumagai M."/>
            <person name="Kanamori H."/>
            <person name="Takamatsu D."/>
        </authorList>
    </citation>
    <scope>NUCLEOTIDE SEQUENCE [LARGE SCALE GENOMIC DNA]</scope>
    <source>
        <strain evidence="6 9">J6TS1</strain>
    </source>
</reference>
<dbReference type="InterPro" id="IPR027417">
    <property type="entry name" value="P-loop_NTPase"/>
</dbReference>
<evidence type="ECO:0000256" key="2">
    <source>
        <dbReference type="ARBA" id="ARBA00022448"/>
    </source>
</evidence>
<dbReference type="FunFam" id="3.40.50.300:FF:000134">
    <property type="entry name" value="Iron-enterobactin ABC transporter ATP-binding protein"/>
    <property type="match status" value="1"/>
</dbReference>
<dbReference type="Proteomes" id="UP000680670">
    <property type="component" value="Unassembled WGS sequence"/>
</dbReference>
<keyword evidence="2" id="KW-0813">Transport</keyword>
<dbReference type="InterPro" id="IPR050153">
    <property type="entry name" value="Metal_Ion_Import_ABC"/>
</dbReference>
<dbReference type="PROSITE" id="PS50893">
    <property type="entry name" value="ABC_TRANSPORTER_2"/>
    <property type="match status" value="1"/>
</dbReference>
<comment type="caution">
    <text evidence="7">The sequence shown here is derived from an EMBL/GenBank/DDBJ whole genome shotgun (WGS) entry which is preliminary data.</text>
</comment>
<dbReference type="AlphaFoldDB" id="A0A429XDC4"/>
<dbReference type="OrthoDB" id="9806726at2"/>
<evidence type="ECO:0000313" key="7">
    <source>
        <dbReference type="EMBL" id="RST61457.1"/>
    </source>
</evidence>
<dbReference type="GO" id="GO:0016887">
    <property type="term" value="F:ATP hydrolysis activity"/>
    <property type="evidence" value="ECO:0007669"/>
    <property type="project" value="InterPro"/>
</dbReference>
<dbReference type="RefSeq" id="WP_120114956.1">
    <property type="nucleotide sequence ID" value="NZ_BORI01000002.1"/>
</dbReference>
<evidence type="ECO:0000313" key="8">
    <source>
        <dbReference type="Proteomes" id="UP000287296"/>
    </source>
</evidence>
<sequence>MSNEKVIEIKNVSFQYGREIVLDHIHLTVPKGSFLGIVGPNGSGKSTLLKLILGLLKPDDGEILLFDEKQSRFKHWERIGFVSQKANSFNTGFPATVFEVVASGLTGKIGLFRFLRPKHKMEIIQAIEQVGMQEFMNRKIGELSGGQQQRVFIARAIVSRPEVLILDEPTVGVDAENVHSFYKVLKSLKEQLGITLLMVSHDIDALLSEADHVVYLNKRVQFYGDVDEYKSIRGERFSMVDQHGS</sequence>
<comment type="similarity">
    <text evidence="1">Belongs to the ABC transporter superfamily.</text>
</comment>
<name>A0A429XDC4_SIMTE</name>
<keyword evidence="3" id="KW-0547">Nucleotide-binding</keyword>
<dbReference type="EMBL" id="QYTW02000001">
    <property type="protein sequence ID" value="RST61457.1"/>
    <property type="molecule type" value="Genomic_DNA"/>
</dbReference>
<dbReference type="Pfam" id="PF00005">
    <property type="entry name" value="ABC_tran"/>
    <property type="match status" value="1"/>
</dbReference>
<dbReference type="PANTHER" id="PTHR42734">
    <property type="entry name" value="METAL TRANSPORT SYSTEM ATP-BINDING PROTEIN TM_0124-RELATED"/>
    <property type="match status" value="1"/>
</dbReference>
<evidence type="ECO:0000256" key="1">
    <source>
        <dbReference type="ARBA" id="ARBA00005417"/>
    </source>
</evidence>
<reference evidence="7 8" key="1">
    <citation type="submission" date="2018-12" db="EMBL/GenBank/DDBJ databases">
        <authorList>
            <person name="Sun L."/>
            <person name="Chen Z."/>
        </authorList>
    </citation>
    <scope>NUCLEOTIDE SEQUENCE [LARGE SCALE GENOMIC DNA]</scope>
    <source>
        <strain evidence="7 8">LMG 29736</strain>
    </source>
</reference>
<gene>
    <name evidence="7" type="ORF">D5F11_000785</name>
    <name evidence="6" type="ORF">J6TS1_22140</name>
</gene>
<dbReference type="PROSITE" id="PS00211">
    <property type="entry name" value="ABC_TRANSPORTER_1"/>
    <property type="match status" value="1"/>
</dbReference>
<keyword evidence="4 7" id="KW-0067">ATP-binding</keyword>
<keyword evidence="9" id="KW-1185">Reference proteome</keyword>
<feature type="domain" description="ABC transporter" evidence="5">
    <location>
        <begin position="7"/>
        <end position="242"/>
    </location>
</feature>
<dbReference type="InterPro" id="IPR003439">
    <property type="entry name" value="ABC_transporter-like_ATP-bd"/>
</dbReference>
<dbReference type="Proteomes" id="UP000287296">
    <property type="component" value="Unassembled WGS sequence"/>
</dbReference>
<dbReference type="EMBL" id="BORJ01000005">
    <property type="protein sequence ID" value="GIN96344.1"/>
    <property type="molecule type" value="Genomic_DNA"/>
</dbReference>
<accession>A0A429XDC4</accession>
<dbReference type="GO" id="GO:0005524">
    <property type="term" value="F:ATP binding"/>
    <property type="evidence" value="ECO:0007669"/>
    <property type="project" value="UniProtKB-KW"/>
</dbReference>
<dbReference type="InterPro" id="IPR003593">
    <property type="entry name" value="AAA+_ATPase"/>
</dbReference>
<evidence type="ECO:0000256" key="4">
    <source>
        <dbReference type="ARBA" id="ARBA00022840"/>
    </source>
</evidence>
<evidence type="ECO:0000313" key="6">
    <source>
        <dbReference type="EMBL" id="GIN96344.1"/>
    </source>
</evidence>
<organism evidence="7 8">
    <name type="scientific">Siminovitchia terrae</name>
    <name type="common">Bacillus terrae</name>
    <dbReference type="NCBI Taxonomy" id="1914933"/>
    <lineage>
        <taxon>Bacteria</taxon>
        <taxon>Bacillati</taxon>
        <taxon>Bacillota</taxon>
        <taxon>Bacilli</taxon>
        <taxon>Bacillales</taxon>
        <taxon>Bacillaceae</taxon>
        <taxon>Siminovitchia</taxon>
    </lineage>
</organism>
<dbReference type="CDD" id="cd03235">
    <property type="entry name" value="ABC_Metallic_Cations"/>
    <property type="match status" value="1"/>
</dbReference>